<reference evidence="4 5" key="1">
    <citation type="journal article" date="2015" name="Genome Announc.">
        <title>Draft Genome Sequence and Gene Annotation of the Entomopathogenic Fungus Verticillium hemipterigenum.</title>
        <authorList>
            <person name="Horn F."/>
            <person name="Habel A."/>
            <person name="Scharf D.H."/>
            <person name="Dworschak J."/>
            <person name="Brakhage A.A."/>
            <person name="Guthke R."/>
            <person name="Hertweck C."/>
            <person name="Linde J."/>
        </authorList>
    </citation>
    <scope>NUCLEOTIDE SEQUENCE [LARGE SCALE GENOMIC DNA]</scope>
</reference>
<keyword evidence="3" id="KW-1133">Transmembrane helix</keyword>
<organism evidence="4 5">
    <name type="scientific">[Torrubiella] hemipterigena</name>
    <dbReference type="NCBI Taxonomy" id="1531966"/>
    <lineage>
        <taxon>Eukaryota</taxon>
        <taxon>Fungi</taxon>
        <taxon>Dikarya</taxon>
        <taxon>Ascomycota</taxon>
        <taxon>Pezizomycotina</taxon>
        <taxon>Sordariomycetes</taxon>
        <taxon>Hypocreomycetidae</taxon>
        <taxon>Hypocreales</taxon>
        <taxon>Clavicipitaceae</taxon>
        <taxon>Clavicipitaceae incertae sedis</taxon>
        <taxon>'Torrubiella' clade</taxon>
    </lineage>
</organism>
<accession>A0A0A1T0Z6</accession>
<proteinExistence type="inferred from homology"/>
<keyword evidence="5" id="KW-1185">Reference proteome</keyword>
<dbReference type="Proteomes" id="UP000039046">
    <property type="component" value="Unassembled WGS sequence"/>
</dbReference>
<evidence type="ECO:0008006" key="6">
    <source>
        <dbReference type="Google" id="ProtNLM"/>
    </source>
</evidence>
<evidence type="ECO:0000256" key="3">
    <source>
        <dbReference type="SAM" id="Phobius"/>
    </source>
</evidence>
<gene>
    <name evidence="4" type="ORF">VHEMI04349</name>
</gene>
<dbReference type="InterPro" id="IPR021765">
    <property type="entry name" value="UstYa-like"/>
</dbReference>
<name>A0A0A1T0Z6_9HYPO</name>
<sequence length="275" mass="31232">MDKQQYQDPATERLYASSNDEGSDYEGQRQTSSRWTSKSPRSFKQLIIGGYLVLTAICVFLGIENLRLQAKLRNYHPDLFPSIAKANVFHGDSRPFSLTVAGTVFAGEPSPELDAAWRDLLDNTTIRVSKEDLDYYNVTSLPFADGSGYASEIFMTHELHCLKKIRQWVYKEHYFEHVQGFARNELARHINHCIETLRQGIMCRGDVSLATYTYLGNASYVKGVTARTWGTHQCANFDAIMKWNRENAVDIFAPGVLIDPKITPESQFTPLKVPH</sequence>
<dbReference type="STRING" id="1531966.A0A0A1T0Z6"/>
<dbReference type="HOGENOM" id="CLU_042941_2_2_1"/>
<evidence type="ECO:0000313" key="4">
    <source>
        <dbReference type="EMBL" id="CEJ87240.1"/>
    </source>
</evidence>
<protein>
    <recommendedName>
        <fullName evidence="6">Tat pathway signal sequence</fullName>
    </recommendedName>
</protein>
<comment type="similarity">
    <text evidence="1">Belongs to the ustYa family.</text>
</comment>
<keyword evidence="3" id="KW-0812">Transmembrane</keyword>
<feature type="region of interest" description="Disordered" evidence="2">
    <location>
        <begin position="1"/>
        <end position="36"/>
    </location>
</feature>
<feature type="transmembrane region" description="Helical" evidence="3">
    <location>
        <begin position="43"/>
        <end position="63"/>
    </location>
</feature>
<keyword evidence="3" id="KW-0472">Membrane</keyword>
<dbReference type="OrthoDB" id="3687641at2759"/>
<evidence type="ECO:0000256" key="1">
    <source>
        <dbReference type="ARBA" id="ARBA00035112"/>
    </source>
</evidence>
<evidence type="ECO:0000256" key="2">
    <source>
        <dbReference type="SAM" id="MobiDB-lite"/>
    </source>
</evidence>
<dbReference type="EMBL" id="CDHN01000002">
    <property type="protein sequence ID" value="CEJ87240.1"/>
    <property type="molecule type" value="Genomic_DNA"/>
</dbReference>
<dbReference type="GO" id="GO:0043386">
    <property type="term" value="P:mycotoxin biosynthetic process"/>
    <property type="evidence" value="ECO:0007669"/>
    <property type="project" value="InterPro"/>
</dbReference>
<dbReference type="PANTHER" id="PTHR33365">
    <property type="entry name" value="YALI0B05434P"/>
    <property type="match status" value="1"/>
</dbReference>
<dbReference type="Pfam" id="PF11807">
    <property type="entry name" value="UstYa"/>
    <property type="match status" value="1"/>
</dbReference>
<dbReference type="PANTHER" id="PTHR33365:SF7">
    <property type="entry name" value="TAT PATHWAY SIGNAL SEQUENCE"/>
    <property type="match status" value="1"/>
</dbReference>
<dbReference type="AlphaFoldDB" id="A0A0A1T0Z6"/>
<evidence type="ECO:0000313" key="5">
    <source>
        <dbReference type="Proteomes" id="UP000039046"/>
    </source>
</evidence>